<protein>
    <submittedName>
        <fullName evidence="3">Uncharacterized protein LOC117653730</fullName>
    </submittedName>
</protein>
<dbReference type="AlphaFoldDB" id="A0A6P9AJ49"/>
<dbReference type="OrthoDB" id="3598281at2759"/>
<feature type="compositionally biased region" description="Low complexity" evidence="1">
    <location>
        <begin position="53"/>
        <end position="69"/>
    </location>
</feature>
<reference evidence="3" key="1">
    <citation type="submission" date="2025-08" db="UniProtKB">
        <authorList>
            <consortium name="RefSeq"/>
        </authorList>
    </citation>
    <scope>IDENTIFICATION</scope>
    <source>
        <tissue evidence="3">Total insect</tissue>
    </source>
</reference>
<dbReference type="GeneID" id="117653730"/>
<evidence type="ECO:0000256" key="1">
    <source>
        <dbReference type="SAM" id="MobiDB-lite"/>
    </source>
</evidence>
<name>A0A6P9AJ49_THRPL</name>
<dbReference type="Proteomes" id="UP000515158">
    <property type="component" value="Unplaced"/>
</dbReference>
<evidence type="ECO:0000313" key="2">
    <source>
        <dbReference type="Proteomes" id="UP000515158"/>
    </source>
</evidence>
<dbReference type="InParanoid" id="A0A6P9AJ49"/>
<feature type="region of interest" description="Disordered" evidence="1">
    <location>
        <begin position="1"/>
        <end position="79"/>
    </location>
</feature>
<dbReference type="RefSeq" id="XP_034255476.1">
    <property type="nucleotide sequence ID" value="XM_034399585.1"/>
</dbReference>
<accession>A0A6P9AJ49</accession>
<evidence type="ECO:0000313" key="3">
    <source>
        <dbReference type="RefSeq" id="XP_034255476.1"/>
    </source>
</evidence>
<feature type="compositionally biased region" description="Polar residues" evidence="1">
    <location>
        <begin position="28"/>
        <end position="46"/>
    </location>
</feature>
<keyword evidence="2" id="KW-1185">Reference proteome</keyword>
<gene>
    <name evidence="3" type="primary">LOC117653730</name>
</gene>
<organism evidence="3">
    <name type="scientific">Thrips palmi</name>
    <name type="common">Melon thrips</name>
    <dbReference type="NCBI Taxonomy" id="161013"/>
    <lineage>
        <taxon>Eukaryota</taxon>
        <taxon>Metazoa</taxon>
        <taxon>Ecdysozoa</taxon>
        <taxon>Arthropoda</taxon>
        <taxon>Hexapoda</taxon>
        <taxon>Insecta</taxon>
        <taxon>Pterygota</taxon>
        <taxon>Neoptera</taxon>
        <taxon>Paraneoptera</taxon>
        <taxon>Thysanoptera</taxon>
        <taxon>Terebrantia</taxon>
        <taxon>Thripoidea</taxon>
        <taxon>Thripidae</taxon>
        <taxon>Thrips</taxon>
    </lineage>
</organism>
<proteinExistence type="predicted"/>
<sequence length="424" mass="48196">MRVAQLDDLQPGEELSLEVSEDGVASLASVQPSPDKNMSTHASQQPGPDRSVSNAASSQSSNAASSQSSSRKRSVDGTPIHIRDMDLDRILENGGLQGKLVLTHYAKNNDLRETHRNHLADCILGEYLKSDIDRKLPDHDIAELTKLILKRFPTEVKADWDPSKESANREKAVGRGFLLKRYYHMRREMHKGNLLKSPSTSKEKVVVVNGQENVDPVLFEKLLWLSNNRQPWSKVLELWKETHTGRYNKFYRTKQSIHEYFEEYPALKDKSGFYLIESDYDSKFPETSMNFFLEWPAFAAFVESKVNTEGKELIDSALTSEGKKIQTIRAMSYLFPVNTIARKGKKVFRPSRAEVGDTLILIVPSLGDIESTIKVLLRDKYEPFGMNLTPRVILVGQDEDTVTKSFIRINKILYEVENPLKAFD</sequence>
<dbReference type="KEGG" id="tpal:117653730"/>